<gene>
    <name evidence="1" type="ordered locus">TUZN_1997</name>
</gene>
<dbReference type="EMBL" id="CP002590">
    <property type="protein sequence ID" value="AEA13455.1"/>
    <property type="molecule type" value="Genomic_DNA"/>
</dbReference>
<protein>
    <submittedName>
        <fullName evidence="1">Uncharacterized protein</fullName>
    </submittedName>
</protein>
<dbReference type="HOGENOM" id="CLU_186538_0_0_2"/>
<reference evidence="1 2" key="1">
    <citation type="journal article" date="2011" name="J. Bacteriol.">
        <title>Complete genome sequence of the thermoacidophilic crenarchaeon Thermoproteus uzoniensis 768-20.</title>
        <authorList>
            <person name="Mardanov A.V."/>
            <person name="Gumerov V.M."/>
            <person name="Beletsky A.V."/>
            <person name="Prokofeva M.I."/>
            <person name="Bonch-Osmolovskaya E.A."/>
            <person name="Ravin N.V."/>
            <person name="Skryabin K.G."/>
        </authorList>
    </citation>
    <scope>NUCLEOTIDE SEQUENCE [LARGE SCALE GENOMIC DNA]</scope>
    <source>
        <strain evidence="1 2">768-20</strain>
    </source>
</reference>
<proteinExistence type="predicted"/>
<keyword evidence="2" id="KW-1185">Reference proteome</keyword>
<evidence type="ECO:0000313" key="1">
    <source>
        <dbReference type="EMBL" id="AEA13455.1"/>
    </source>
</evidence>
<dbReference type="OrthoDB" id="27485at2157"/>
<dbReference type="Proteomes" id="UP000008138">
    <property type="component" value="Chromosome"/>
</dbReference>
<dbReference type="KEGG" id="tuz:TUZN_1997"/>
<dbReference type="AlphaFoldDB" id="F2L4V1"/>
<sequence>MKSEFLNALLTYINNVGEKGTAVTIKIDRICGVDRRCSWYIYKYMNVLESKNLVVKWKKGTWIAERQNLDRIREYIATYLPRRGAKNISVKR</sequence>
<dbReference type="RefSeq" id="WP_013680790.1">
    <property type="nucleotide sequence ID" value="NC_015315.1"/>
</dbReference>
<evidence type="ECO:0000313" key="2">
    <source>
        <dbReference type="Proteomes" id="UP000008138"/>
    </source>
</evidence>
<name>F2L4V1_THEU7</name>
<dbReference type="eggNOG" id="arCOG05492">
    <property type="taxonomic scope" value="Archaea"/>
</dbReference>
<organism evidence="1 2">
    <name type="scientific">Thermoproteus uzoniensis (strain 768-20)</name>
    <dbReference type="NCBI Taxonomy" id="999630"/>
    <lineage>
        <taxon>Archaea</taxon>
        <taxon>Thermoproteota</taxon>
        <taxon>Thermoprotei</taxon>
        <taxon>Thermoproteales</taxon>
        <taxon>Thermoproteaceae</taxon>
        <taxon>Thermoproteus</taxon>
    </lineage>
</organism>
<accession>F2L4V1</accession>
<reference key="2">
    <citation type="submission" date="2011-03" db="EMBL/GenBank/DDBJ databases">
        <title>Complete genome sequence of the thermoacidophilic crenarchaeon Thermoproteus uzoniensis 768-20.</title>
        <authorList>
            <person name="Mardanov A.V."/>
            <person name="Gumerov V.M."/>
            <person name="Beletsky A.V."/>
            <person name="Prokofeva M.I."/>
            <person name="Bonch-Osmolovskaya E.A."/>
            <person name="Ravin N.V."/>
            <person name="Skryabin K.G."/>
        </authorList>
    </citation>
    <scope>NUCLEOTIDE SEQUENCE</scope>
    <source>
        <strain>768-20</strain>
    </source>
</reference>
<dbReference type="GeneID" id="41583141"/>